<organism evidence="3 4">
    <name type="scientific">Rhododendron griersonianum</name>
    <dbReference type="NCBI Taxonomy" id="479676"/>
    <lineage>
        <taxon>Eukaryota</taxon>
        <taxon>Viridiplantae</taxon>
        <taxon>Streptophyta</taxon>
        <taxon>Embryophyta</taxon>
        <taxon>Tracheophyta</taxon>
        <taxon>Spermatophyta</taxon>
        <taxon>Magnoliopsida</taxon>
        <taxon>eudicotyledons</taxon>
        <taxon>Gunneridae</taxon>
        <taxon>Pentapetalae</taxon>
        <taxon>asterids</taxon>
        <taxon>Ericales</taxon>
        <taxon>Ericaceae</taxon>
        <taxon>Ericoideae</taxon>
        <taxon>Rhodoreae</taxon>
        <taxon>Rhododendron</taxon>
    </lineage>
</organism>
<dbReference type="SUPFAM" id="SSF81383">
    <property type="entry name" value="F-box domain"/>
    <property type="match status" value="1"/>
</dbReference>
<evidence type="ECO:0000259" key="2">
    <source>
        <dbReference type="Pfam" id="PF07734"/>
    </source>
</evidence>
<dbReference type="EMBL" id="JACTNZ010000010">
    <property type="protein sequence ID" value="KAG5527703.1"/>
    <property type="molecule type" value="Genomic_DNA"/>
</dbReference>
<dbReference type="Gene3D" id="1.20.1280.50">
    <property type="match status" value="1"/>
</dbReference>
<dbReference type="InterPro" id="IPR050796">
    <property type="entry name" value="SCF_F-box_component"/>
</dbReference>
<feature type="domain" description="F-box associated beta-propeller type 1" evidence="2">
    <location>
        <begin position="91"/>
        <end position="285"/>
    </location>
</feature>
<dbReference type="Pfam" id="PF07734">
    <property type="entry name" value="FBA_1"/>
    <property type="match status" value="1"/>
</dbReference>
<evidence type="ECO:0008006" key="5">
    <source>
        <dbReference type="Google" id="ProtNLM"/>
    </source>
</evidence>
<gene>
    <name evidence="3" type="ORF">RHGRI_028594</name>
</gene>
<dbReference type="Pfam" id="PF00646">
    <property type="entry name" value="F-box"/>
    <property type="match status" value="1"/>
</dbReference>
<dbReference type="InterPro" id="IPR017451">
    <property type="entry name" value="F-box-assoc_interact_dom"/>
</dbReference>
<dbReference type="PANTHER" id="PTHR31672">
    <property type="entry name" value="BNACNNG10540D PROTEIN"/>
    <property type="match status" value="1"/>
</dbReference>
<dbReference type="AlphaFoldDB" id="A0AAV6IH17"/>
<evidence type="ECO:0000313" key="4">
    <source>
        <dbReference type="Proteomes" id="UP000823749"/>
    </source>
</evidence>
<dbReference type="InterPro" id="IPR036047">
    <property type="entry name" value="F-box-like_dom_sf"/>
</dbReference>
<dbReference type="InterPro" id="IPR006527">
    <property type="entry name" value="F-box-assoc_dom_typ1"/>
</dbReference>
<dbReference type="PANTHER" id="PTHR31672:SF13">
    <property type="entry name" value="F-BOX PROTEIN CPR30-LIKE"/>
    <property type="match status" value="1"/>
</dbReference>
<dbReference type="Proteomes" id="UP000823749">
    <property type="component" value="Chromosome 10"/>
</dbReference>
<sequence>MEILSRLSVKSLLRCKSVSKNWYSLIRNPSFISLHHTHAQPHDCISLIRTDNNFTYHSFYYLFPDQTSIQHLDLSFTERPVDLSCFRIRGSCNGLMCLSEWFKANIMICNPATREFRLLPRPPYHNWLTNHVGFAFDSKTNDYIVVRVATLYEFSRIDHKIQIYGMSGDSWKEIAATVPNHRLRPYDHPSTLMDGVFYWLCYDFSIEVCAIDVLNTVEGSFKRRALPVSVGSESRPNICLLNDSLALVVPMYDNQLEETQFDVWLMKDYRVQECWTKKYTIGPHLRKSASIWVSAK</sequence>
<evidence type="ECO:0000259" key="1">
    <source>
        <dbReference type="Pfam" id="PF00646"/>
    </source>
</evidence>
<reference evidence="3" key="1">
    <citation type="submission" date="2020-08" db="EMBL/GenBank/DDBJ databases">
        <title>Plant Genome Project.</title>
        <authorList>
            <person name="Zhang R.-G."/>
        </authorList>
    </citation>
    <scope>NUCLEOTIDE SEQUENCE</scope>
    <source>
        <strain evidence="3">WSP0</strain>
        <tissue evidence="3">Leaf</tissue>
    </source>
</reference>
<evidence type="ECO:0000313" key="3">
    <source>
        <dbReference type="EMBL" id="KAG5527703.1"/>
    </source>
</evidence>
<proteinExistence type="predicted"/>
<protein>
    <recommendedName>
        <fullName evidence="5">F-box domain-containing protein</fullName>
    </recommendedName>
</protein>
<keyword evidence="4" id="KW-1185">Reference proteome</keyword>
<name>A0AAV6IH17_9ERIC</name>
<accession>A0AAV6IH17</accession>
<comment type="caution">
    <text evidence="3">The sequence shown here is derived from an EMBL/GenBank/DDBJ whole genome shotgun (WGS) entry which is preliminary data.</text>
</comment>
<dbReference type="NCBIfam" id="TIGR01640">
    <property type="entry name" value="F_box_assoc_1"/>
    <property type="match status" value="1"/>
</dbReference>
<dbReference type="InterPro" id="IPR001810">
    <property type="entry name" value="F-box_dom"/>
</dbReference>
<feature type="domain" description="F-box" evidence="1">
    <location>
        <begin position="2"/>
        <end position="31"/>
    </location>
</feature>